<dbReference type="InterPro" id="IPR053136">
    <property type="entry name" value="UTP_pyrophosphatase-like"/>
</dbReference>
<keyword evidence="3" id="KW-1185">Reference proteome</keyword>
<dbReference type="RefSeq" id="WP_201327894.1">
    <property type="nucleotide sequence ID" value="NZ_AP017470.1"/>
</dbReference>
<proteinExistence type="predicted"/>
<dbReference type="InterPro" id="IPR002725">
    <property type="entry name" value="YgjP-like_metallopeptidase"/>
</dbReference>
<dbReference type="CDD" id="cd07344">
    <property type="entry name" value="M48_yhfN_like"/>
    <property type="match status" value="1"/>
</dbReference>
<sequence>MKIEIIRKRIKNIYIRVDEDGTIKVSAPYKTPDSYIKQIINKRLSKLKRISEEKKKAFVNLGNAKEIPYLGKMIEVKKIKSKKYSLEFRNNTLFLHLKEVSPEKSEELILKWYKGETKRIVLLFIEKYLPLISRKINRISVKNMKTRWGSCNSKKGYLNFSLKLAQKPIKGIEYVVVHELTHLIHANHSKEFYNRLERLMPDYKKAKETLY</sequence>
<protein>
    <recommendedName>
        <fullName evidence="1">YgjP-like metallopeptidase domain-containing protein</fullName>
    </recommendedName>
</protein>
<dbReference type="PANTHER" id="PTHR30399">
    <property type="entry name" value="UNCHARACTERIZED PROTEIN YGJP"/>
    <property type="match status" value="1"/>
</dbReference>
<evidence type="ECO:0000313" key="2">
    <source>
        <dbReference type="EMBL" id="BBB33583.1"/>
    </source>
</evidence>
<reference evidence="2 3" key="1">
    <citation type="journal article" date="2012" name="Extremophiles">
        <title>Thermotomaculum hydrothermale gen. nov., sp. nov., a novel heterotrophic thermophile within the phylum Acidobacteria from a deep-sea hydrothermal vent chimney in the Southern Okinawa Trough.</title>
        <authorList>
            <person name="Izumi H."/>
            <person name="Nunoura T."/>
            <person name="Miyazaki M."/>
            <person name="Mino S."/>
            <person name="Toki T."/>
            <person name="Takai K."/>
            <person name="Sako Y."/>
            <person name="Sawabe T."/>
            <person name="Nakagawa S."/>
        </authorList>
    </citation>
    <scope>NUCLEOTIDE SEQUENCE [LARGE SCALE GENOMIC DNA]</scope>
    <source>
        <strain evidence="2 3">AC55</strain>
    </source>
</reference>
<evidence type="ECO:0000313" key="3">
    <source>
        <dbReference type="Proteomes" id="UP000595564"/>
    </source>
</evidence>
<dbReference type="Gene3D" id="3.30.2010.10">
    <property type="entry name" value="Metalloproteases ('zincins'), catalytic domain"/>
    <property type="match status" value="1"/>
</dbReference>
<feature type="domain" description="YgjP-like metallopeptidase" evidence="1">
    <location>
        <begin position="11"/>
        <end position="210"/>
    </location>
</feature>
<dbReference type="Pfam" id="PF01863">
    <property type="entry name" value="YgjP-like"/>
    <property type="match status" value="1"/>
</dbReference>
<dbReference type="PANTHER" id="PTHR30399:SF1">
    <property type="entry name" value="UTP PYROPHOSPHATASE"/>
    <property type="match status" value="1"/>
</dbReference>
<dbReference type="EMBL" id="AP017470">
    <property type="protein sequence ID" value="BBB33583.1"/>
    <property type="molecule type" value="Genomic_DNA"/>
</dbReference>
<dbReference type="AlphaFoldDB" id="A0A7R6Q0Y4"/>
<dbReference type="Proteomes" id="UP000595564">
    <property type="component" value="Chromosome"/>
</dbReference>
<evidence type="ECO:0000259" key="1">
    <source>
        <dbReference type="Pfam" id="PF01863"/>
    </source>
</evidence>
<organism evidence="2 3">
    <name type="scientific">Thermotomaculum hydrothermale</name>
    <dbReference type="NCBI Taxonomy" id="981385"/>
    <lineage>
        <taxon>Bacteria</taxon>
        <taxon>Pseudomonadati</taxon>
        <taxon>Acidobacteriota</taxon>
        <taxon>Holophagae</taxon>
        <taxon>Thermotomaculales</taxon>
        <taxon>Thermotomaculaceae</taxon>
        <taxon>Thermotomaculum</taxon>
    </lineage>
</organism>
<gene>
    <name evidence="2" type="ORF">TTHT_2151</name>
</gene>
<dbReference type="KEGG" id="thyd:TTHT_2151"/>
<accession>A0A7R6Q0Y4</accession>
<name>A0A7R6Q0Y4_9BACT</name>